<dbReference type="EMBL" id="FWFX01000004">
    <property type="protein sequence ID" value="SLN34266.1"/>
    <property type="molecule type" value="Genomic_DNA"/>
</dbReference>
<dbReference type="RefSeq" id="WP_085805087.1">
    <property type="nucleotide sequence ID" value="NZ_FWFX01000004.1"/>
</dbReference>
<keyword evidence="3" id="KW-0808">Transferase</keyword>
<dbReference type="PANTHER" id="PTHR10953:SF102">
    <property type="entry name" value="ADENYLYLTRANSFERASE AND SULFURTRANSFERASE MOCS3"/>
    <property type="match status" value="1"/>
</dbReference>
<evidence type="ECO:0000259" key="2">
    <source>
        <dbReference type="PROSITE" id="PS50206"/>
    </source>
</evidence>
<name>A0A1X6YXJ5_9RHOB</name>
<reference evidence="3 4" key="1">
    <citation type="submission" date="2017-03" db="EMBL/GenBank/DDBJ databases">
        <authorList>
            <person name="Afonso C.L."/>
            <person name="Miller P.J."/>
            <person name="Scott M.A."/>
            <person name="Spackman E."/>
            <person name="Goraichik I."/>
            <person name="Dimitrov K.M."/>
            <person name="Suarez D.L."/>
            <person name="Swayne D.E."/>
        </authorList>
    </citation>
    <scope>NUCLEOTIDE SEQUENCE [LARGE SCALE GENOMIC DNA]</scope>
    <source>
        <strain evidence="3 4">CECT 7450</strain>
    </source>
</reference>
<dbReference type="AlphaFoldDB" id="A0A1X6YXJ5"/>
<dbReference type="InterPro" id="IPR036873">
    <property type="entry name" value="Rhodanese-like_dom_sf"/>
</dbReference>
<accession>A0A1X6YXJ5</accession>
<dbReference type="Pfam" id="PF00899">
    <property type="entry name" value="ThiF"/>
    <property type="match status" value="1"/>
</dbReference>
<organism evidence="3 4">
    <name type="scientific">Roseovarius albus</name>
    <dbReference type="NCBI Taxonomy" id="1247867"/>
    <lineage>
        <taxon>Bacteria</taxon>
        <taxon>Pseudomonadati</taxon>
        <taxon>Pseudomonadota</taxon>
        <taxon>Alphaproteobacteria</taxon>
        <taxon>Rhodobacterales</taxon>
        <taxon>Roseobacteraceae</taxon>
        <taxon>Roseovarius</taxon>
    </lineage>
</organism>
<dbReference type="SUPFAM" id="SSF69572">
    <property type="entry name" value="Activating enzymes of the ubiquitin-like proteins"/>
    <property type="match status" value="1"/>
</dbReference>
<evidence type="ECO:0000313" key="3">
    <source>
        <dbReference type="EMBL" id="SLN34266.1"/>
    </source>
</evidence>
<keyword evidence="4" id="KW-1185">Reference proteome</keyword>
<comment type="similarity">
    <text evidence="1">Belongs to the HesA/MoeB/ThiF family.</text>
</comment>
<feature type="domain" description="Rhodanese" evidence="2">
    <location>
        <begin position="290"/>
        <end position="320"/>
    </location>
</feature>
<protein>
    <submittedName>
        <fullName evidence="3">Molybdopterin-synthase adenylyltransferase</fullName>
        <ecNumber evidence="3">2.7.7.80</ecNumber>
    </submittedName>
</protein>
<dbReference type="InterPro" id="IPR001763">
    <property type="entry name" value="Rhodanese-like_dom"/>
</dbReference>
<dbReference type="FunFam" id="3.40.50.720:FF:000080">
    <property type="entry name" value="Thiazole biosynthesis adenylyltransferase ThiF"/>
    <property type="match status" value="1"/>
</dbReference>
<dbReference type="InterPro" id="IPR000594">
    <property type="entry name" value="ThiF_NAD_FAD-bd"/>
</dbReference>
<dbReference type="InterPro" id="IPR035985">
    <property type="entry name" value="Ubiquitin-activating_enz"/>
</dbReference>
<dbReference type="GO" id="GO:0061605">
    <property type="term" value="F:molybdopterin-synthase adenylyltransferase activity"/>
    <property type="evidence" value="ECO:0007669"/>
    <property type="project" value="UniProtKB-EC"/>
</dbReference>
<evidence type="ECO:0000256" key="1">
    <source>
        <dbReference type="ARBA" id="ARBA00009919"/>
    </source>
</evidence>
<dbReference type="OrthoDB" id="9804286at2"/>
<gene>
    <name evidence="3" type="primary">moeB</name>
    <name evidence="3" type="ORF">ROA7450_01529</name>
</gene>
<dbReference type="GO" id="GO:0005737">
    <property type="term" value="C:cytoplasm"/>
    <property type="evidence" value="ECO:0007669"/>
    <property type="project" value="TreeGrafter"/>
</dbReference>
<dbReference type="Proteomes" id="UP000193061">
    <property type="component" value="Unassembled WGS sequence"/>
</dbReference>
<dbReference type="GO" id="GO:0004792">
    <property type="term" value="F:thiosulfate-cyanide sulfurtransferase activity"/>
    <property type="evidence" value="ECO:0007669"/>
    <property type="project" value="TreeGrafter"/>
</dbReference>
<proteinExistence type="inferred from homology"/>
<dbReference type="PANTHER" id="PTHR10953">
    <property type="entry name" value="UBIQUITIN-ACTIVATING ENZYME E1"/>
    <property type="match status" value="1"/>
</dbReference>
<dbReference type="SUPFAM" id="SSF52821">
    <property type="entry name" value="Rhodanese/Cell cycle control phosphatase"/>
    <property type="match status" value="1"/>
</dbReference>
<dbReference type="CDD" id="cd00757">
    <property type="entry name" value="ThiF_MoeB_HesA_family"/>
    <property type="match status" value="1"/>
</dbReference>
<dbReference type="InterPro" id="IPR045886">
    <property type="entry name" value="ThiF/MoeB/HesA"/>
</dbReference>
<dbReference type="Gene3D" id="3.40.50.720">
    <property type="entry name" value="NAD(P)-binding Rossmann-like Domain"/>
    <property type="match status" value="1"/>
</dbReference>
<dbReference type="EC" id="2.7.7.80" evidence="3"/>
<keyword evidence="3" id="KW-0548">Nucleotidyltransferase</keyword>
<dbReference type="PROSITE" id="PS50206">
    <property type="entry name" value="RHODANESE_3"/>
    <property type="match status" value="1"/>
</dbReference>
<sequence>MTRYQRQMILPEVGQDGQKRLAKAHVLVVGAGGLGCPALQYLTGAGVGRITLIDPDHVEESNLHRQPLYRMSDLGQPKALAARVHLFAANPDIEVEARVQAIHPDLAEDLVSIADVVIDAADSFAVSYILSDACQHARVPLVSASALGQTGYVGGFCGDKTPSLRAVFSDLPERGGTCASAGVLGPVVGMIGALQAQITLQIILQQDPSPMGRMVTLDLKALQFGGFTFHKAPEPETALPFLSRDALRPEDQVVELRSSSEAPESASASAQRMKVEDIETYRSDTDRRMVLCCTSGLRAWRAASRLRAIGHRNLALLAMSACE</sequence>
<dbReference type="GO" id="GO:0008641">
    <property type="term" value="F:ubiquitin-like modifier activating enzyme activity"/>
    <property type="evidence" value="ECO:0007669"/>
    <property type="project" value="InterPro"/>
</dbReference>
<evidence type="ECO:0000313" key="4">
    <source>
        <dbReference type="Proteomes" id="UP000193061"/>
    </source>
</evidence>